<dbReference type="RefSeq" id="WP_162384438.1">
    <property type="nucleotide sequence ID" value="NZ_CP045997.1"/>
</dbReference>
<dbReference type="PANTHER" id="PTHR34408:SF2">
    <property type="entry name" value="CELL WALL-BINDING PROTEIN YWSB"/>
    <property type="match status" value="1"/>
</dbReference>
<dbReference type="GO" id="GO:0016998">
    <property type="term" value="P:cell wall macromolecule catabolic process"/>
    <property type="evidence" value="ECO:0007669"/>
    <property type="project" value="InterPro"/>
</dbReference>
<dbReference type="KEGG" id="senf:GJR95_02790"/>
<reference evidence="2 3" key="1">
    <citation type="submission" date="2019-11" db="EMBL/GenBank/DDBJ databases">
        <title>Spirosoma endbachense sp. nov., isolated from a natural salt meadow.</title>
        <authorList>
            <person name="Rojas J."/>
            <person name="Ambika Manirajan B."/>
            <person name="Ratering S."/>
            <person name="Suarez C."/>
            <person name="Geissler-Plaum R."/>
            <person name="Schnell S."/>
        </authorList>
    </citation>
    <scope>NUCLEOTIDE SEQUENCE [LARGE SCALE GENOMIC DNA]</scope>
    <source>
        <strain evidence="2 3">I-24</strain>
    </source>
</reference>
<dbReference type="InterPro" id="IPR000726">
    <property type="entry name" value="Glyco_hydro_19_cat"/>
</dbReference>
<name>A0A6P1VQN1_9BACT</name>
<dbReference type="Pfam" id="PF00182">
    <property type="entry name" value="Glyco_hydro_19"/>
    <property type="match status" value="1"/>
</dbReference>
<dbReference type="Proteomes" id="UP000464577">
    <property type="component" value="Chromosome"/>
</dbReference>
<sequence>MELKGGLYITPRQLLACGANPAYIDRYIHWIEFFKNDRRFEINTALRLSHFLAQLIHESMNFSRVLETGSGERYEGNKKLGNTEPGDGKKYKGRGLIQITGRWNYGACQRFFGEPYLERPELMERDKDAVAVSFWYWRFRKLNAWADKDNLQKVTSGINAGMDKIDRREKLLTKSKSALTDISQYRNIFPPDVA</sequence>
<keyword evidence="3" id="KW-1185">Reference proteome</keyword>
<dbReference type="GO" id="GO:0006032">
    <property type="term" value="P:chitin catabolic process"/>
    <property type="evidence" value="ECO:0007669"/>
    <property type="project" value="InterPro"/>
</dbReference>
<dbReference type="InterPro" id="IPR052354">
    <property type="entry name" value="Cell_Wall_Dynamics_Protein"/>
</dbReference>
<dbReference type="AlphaFoldDB" id="A0A6P1VQN1"/>
<gene>
    <name evidence="2" type="ORF">GJR95_02790</name>
</gene>
<organism evidence="2 3">
    <name type="scientific">Spirosoma endbachense</name>
    <dbReference type="NCBI Taxonomy" id="2666025"/>
    <lineage>
        <taxon>Bacteria</taxon>
        <taxon>Pseudomonadati</taxon>
        <taxon>Bacteroidota</taxon>
        <taxon>Cytophagia</taxon>
        <taxon>Cytophagales</taxon>
        <taxon>Cytophagaceae</taxon>
        <taxon>Spirosoma</taxon>
    </lineage>
</organism>
<evidence type="ECO:0000313" key="3">
    <source>
        <dbReference type="Proteomes" id="UP000464577"/>
    </source>
</evidence>
<dbReference type="Gene3D" id="1.10.530.10">
    <property type="match status" value="1"/>
</dbReference>
<dbReference type="GO" id="GO:0004568">
    <property type="term" value="F:chitinase activity"/>
    <property type="evidence" value="ECO:0007669"/>
    <property type="project" value="InterPro"/>
</dbReference>
<dbReference type="PANTHER" id="PTHR34408">
    <property type="entry name" value="FAMILY PROTEIN, PUTATIVE-RELATED"/>
    <property type="match status" value="1"/>
</dbReference>
<feature type="domain" description="Glycoside hydrolase family 19 catalytic" evidence="1">
    <location>
        <begin position="86"/>
        <end position="139"/>
    </location>
</feature>
<accession>A0A6P1VQN1</accession>
<dbReference type="SUPFAM" id="SSF53955">
    <property type="entry name" value="Lysozyme-like"/>
    <property type="match status" value="1"/>
</dbReference>
<dbReference type="InterPro" id="IPR023346">
    <property type="entry name" value="Lysozyme-like_dom_sf"/>
</dbReference>
<protein>
    <recommendedName>
        <fullName evidence="1">Glycoside hydrolase family 19 catalytic domain-containing protein</fullName>
    </recommendedName>
</protein>
<evidence type="ECO:0000313" key="2">
    <source>
        <dbReference type="EMBL" id="QHV94017.1"/>
    </source>
</evidence>
<dbReference type="EMBL" id="CP045997">
    <property type="protein sequence ID" value="QHV94017.1"/>
    <property type="molecule type" value="Genomic_DNA"/>
</dbReference>
<evidence type="ECO:0000259" key="1">
    <source>
        <dbReference type="Pfam" id="PF00182"/>
    </source>
</evidence>
<proteinExistence type="predicted"/>